<sequence length="769" mass="86871">MVSQTRSQAVRQSLHLLISPPHPNSKVAVAPQTPDSAPLVVQSDNISPPPSPQQPDSVMFSVLCQYDFEAQESGMLSFRKGQILDVVKRDGTGWWAAMPKEGTVVGWIPQAFVRALSSDMADRLRNLGEEFRIPEFEAEELYNNTHTYESGAHVFDSDSDSPTSATYEDFFKSHSSSSIATSYNSKDTPNKVEGRTIPSTSQSSSSSSRRCQQLHPPPSPSSPMPIPPAGVSRSISLDKPTPLTPPPDTDSRARAGSLSNRHIRRRPVMVNDDPTLRQLSTLIETQDLKKIDEIASPDITGSFDAMFKSTRQDQLRRKPSQTIKQMTKKNYIPTISICKPRYFKPQYADQIDEDDKGHIRFASIPALIERLTLVTGSNDLTKQTEGNSFTNVFLTTFRTFMTADQLFELLIDRFNLRPPKSLIETEYEDWSTNLREPVRQRVLEVFELWLSKHRLLEEEPHIGRALGAFLSNLGGTHAEMAIKLAKEIAQSSSVLPSSSLRAVSPSKTKMAKAQRIDLLKLDPIRVAEQLTLWEYALYIKITPQQCLSYAKAKARTNPDPAFANLQEFCATHDKLNGWVKKTILISDSLPKRADTVEFWIKVAEKCRTLNNFSSMSAIIIALSSMDIKDLHLTWSHVHRKSQLDHLLRHNEPTGGFAGYRNLAQKAEGPCVPFIGMYLTDLVHANDQHKQADGRVCFFQKARWYEIITNMLKFQTRTYKLVTSESTTLFIEAQLRDVRDKDWFWKRSKELQRSEMAHADIRKGLEAAGF</sequence>
<feature type="compositionally biased region" description="Polar residues" evidence="5">
    <location>
        <begin position="178"/>
        <end position="187"/>
    </location>
</feature>
<dbReference type="SUPFAM" id="SSF50044">
    <property type="entry name" value="SH3-domain"/>
    <property type="match status" value="1"/>
</dbReference>
<evidence type="ECO:0000256" key="1">
    <source>
        <dbReference type="ARBA" id="ARBA00022443"/>
    </source>
</evidence>
<dbReference type="AlphaFoldDB" id="A0A8H7Y7B9"/>
<dbReference type="Gene3D" id="1.20.870.10">
    <property type="entry name" value="Son of sevenless (SoS) protein Chain: S domain 1"/>
    <property type="match status" value="1"/>
</dbReference>
<dbReference type="EMBL" id="JAFIQS010000001">
    <property type="protein sequence ID" value="KAG5173787.1"/>
    <property type="molecule type" value="Genomic_DNA"/>
</dbReference>
<reference evidence="9" key="1">
    <citation type="submission" date="2021-02" db="EMBL/GenBank/DDBJ databases">
        <title>Psilocybe cubensis genome.</title>
        <authorList>
            <person name="Mckernan K.J."/>
            <person name="Crawford S."/>
            <person name="Trippe A."/>
            <person name="Kane L.T."/>
            <person name="Mclaughlin S."/>
        </authorList>
    </citation>
    <scope>NUCLEOTIDE SEQUENCE [LARGE SCALE GENOMIC DNA]</scope>
    <source>
        <strain evidence="9">MGC-MH-2018</strain>
    </source>
</reference>
<dbReference type="SMART" id="SM00229">
    <property type="entry name" value="RasGEFN"/>
    <property type="match status" value="1"/>
</dbReference>
<dbReference type="Gene3D" id="2.30.30.40">
    <property type="entry name" value="SH3 Domains"/>
    <property type="match status" value="1"/>
</dbReference>
<evidence type="ECO:0000256" key="5">
    <source>
        <dbReference type="SAM" id="MobiDB-lite"/>
    </source>
</evidence>
<organism evidence="9">
    <name type="scientific">Psilocybe cubensis</name>
    <name type="common">Psychedelic mushroom</name>
    <name type="synonym">Stropharia cubensis</name>
    <dbReference type="NCBI Taxonomy" id="181762"/>
    <lineage>
        <taxon>Eukaryota</taxon>
        <taxon>Fungi</taxon>
        <taxon>Dikarya</taxon>
        <taxon>Basidiomycota</taxon>
        <taxon>Agaricomycotina</taxon>
        <taxon>Agaricomycetes</taxon>
        <taxon>Agaricomycetidae</taxon>
        <taxon>Agaricales</taxon>
        <taxon>Agaricineae</taxon>
        <taxon>Strophariaceae</taxon>
        <taxon>Psilocybe</taxon>
    </lineage>
</organism>
<feature type="domain" description="N-terminal Ras-GEF" evidence="8">
    <location>
        <begin position="355"/>
        <end position="493"/>
    </location>
</feature>
<dbReference type="PROSITE" id="PS50002">
    <property type="entry name" value="SH3"/>
    <property type="match status" value="1"/>
</dbReference>
<evidence type="ECO:0008006" key="10">
    <source>
        <dbReference type="Google" id="ProtNLM"/>
    </source>
</evidence>
<evidence type="ECO:0000313" key="9">
    <source>
        <dbReference type="EMBL" id="KAG5173787.1"/>
    </source>
</evidence>
<evidence type="ECO:0000259" key="7">
    <source>
        <dbReference type="PROSITE" id="PS50009"/>
    </source>
</evidence>
<dbReference type="OrthoDB" id="10255964at2759"/>
<dbReference type="InterPro" id="IPR023578">
    <property type="entry name" value="Ras_GEF_dom_sf"/>
</dbReference>
<dbReference type="GO" id="GO:0007265">
    <property type="term" value="P:Ras protein signal transduction"/>
    <property type="evidence" value="ECO:0007669"/>
    <property type="project" value="TreeGrafter"/>
</dbReference>
<dbReference type="GO" id="GO:0005886">
    <property type="term" value="C:plasma membrane"/>
    <property type="evidence" value="ECO:0007669"/>
    <property type="project" value="TreeGrafter"/>
</dbReference>
<dbReference type="PANTHER" id="PTHR23113:SF368">
    <property type="entry name" value="CELL DIVISION CONTROL PROTEIN 25"/>
    <property type="match status" value="1"/>
</dbReference>
<keyword evidence="1 4" id="KW-0728">SH3 domain</keyword>
<dbReference type="InterPro" id="IPR001452">
    <property type="entry name" value="SH3_domain"/>
</dbReference>
<feature type="compositionally biased region" description="Pro residues" evidence="5">
    <location>
        <begin position="215"/>
        <end position="228"/>
    </location>
</feature>
<accession>A0A8H7Y7B9</accession>
<dbReference type="Pfam" id="PF00617">
    <property type="entry name" value="RasGEF"/>
    <property type="match status" value="1"/>
</dbReference>
<dbReference type="InterPro" id="IPR000651">
    <property type="entry name" value="Ras-like_Gua-exchang_fac_N"/>
</dbReference>
<dbReference type="CDD" id="cd06224">
    <property type="entry name" value="REM"/>
    <property type="match status" value="1"/>
</dbReference>
<gene>
    <name evidence="9" type="ORF">JR316_000444</name>
</gene>
<comment type="caution">
    <text evidence="9">The sequence shown here is derived from an EMBL/GenBank/DDBJ whole genome shotgun (WGS) entry which is preliminary data.</text>
</comment>
<dbReference type="GO" id="GO:0005085">
    <property type="term" value="F:guanyl-nucleotide exchange factor activity"/>
    <property type="evidence" value="ECO:0007669"/>
    <property type="project" value="UniProtKB-KW"/>
</dbReference>
<feature type="compositionally biased region" description="Low complexity" evidence="5">
    <location>
        <begin position="199"/>
        <end position="208"/>
    </location>
</feature>
<evidence type="ECO:0000259" key="8">
    <source>
        <dbReference type="PROSITE" id="PS50212"/>
    </source>
</evidence>
<name>A0A8H7Y7B9_PSICU</name>
<dbReference type="Gene3D" id="1.10.840.10">
    <property type="entry name" value="Ras guanine-nucleotide exchange factors catalytic domain"/>
    <property type="match status" value="1"/>
</dbReference>
<feature type="region of interest" description="Disordered" evidence="5">
    <location>
        <begin position="17"/>
        <end position="55"/>
    </location>
</feature>
<protein>
    <recommendedName>
        <fullName evidence="10">Ras GEF</fullName>
    </recommendedName>
</protein>
<dbReference type="PROSITE" id="PS50009">
    <property type="entry name" value="RASGEF_CAT"/>
    <property type="match status" value="1"/>
</dbReference>
<dbReference type="Pfam" id="PF00618">
    <property type="entry name" value="RasGEF_N"/>
    <property type="match status" value="1"/>
</dbReference>
<dbReference type="InterPro" id="IPR036964">
    <property type="entry name" value="RASGEF_cat_dom_sf"/>
</dbReference>
<evidence type="ECO:0000259" key="6">
    <source>
        <dbReference type="PROSITE" id="PS50002"/>
    </source>
</evidence>
<dbReference type="InterPro" id="IPR008937">
    <property type="entry name" value="Ras-like_GEF"/>
</dbReference>
<keyword evidence="2 3" id="KW-0344">Guanine-nucleotide releasing factor</keyword>
<feature type="domain" description="Ras-GEF" evidence="7">
    <location>
        <begin position="522"/>
        <end position="753"/>
    </location>
</feature>
<feature type="region of interest" description="Disordered" evidence="5">
    <location>
        <begin position="178"/>
        <end position="261"/>
    </location>
</feature>
<dbReference type="SMART" id="SM00147">
    <property type="entry name" value="RasGEF"/>
    <property type="match status" value="1"/>
</dbReference>
<evidence type="ECO:0000256" key="2">
    <source>
        <dbReference type="ARBA" id="ARBA00022658"/>
    </source>
</evidence>
<dbReference type="SUPFAM" id="SSF48366">
    <property type="entry name" value="Ras GEF"/>
    <property type="match status" value="1"/>
</dbReference>
<dbReference type="PROSITE" id="PS50212">
    <property type="entry name" value="RASGEF_NTER"/>
    <property type="match status" value="1"/>
</dbReference>
<evidence type="ECO:0000256" key="4">
    <source>
        <dbReference type="PROSITE-ProRule" id="PRU00192"/>
    </source>
</evidence>
<dbReference type="SMART" id="SM00326">
    <property type="entry name" value="SH3"/>
    <property type="match status" value="1"/>
</dbReference>
<evidence type="ECO:0000256" key="3">
    <source>
        <dbReference type="PROSITE-ProRule" id="PRU00168"/>
    </source>
</evidence>
<feature type="domain" description="SH3" evidence="6">
    <location>
        <begin position="57"/>
        <end position="118"/>
    </location>
</feature>
<dbReference type="InterPro" id="IPR001895">
    <property type="entry name" value="RASGEF_cat_dom"/>
</dbReference>
<dbReference type="InterPro" id="IPR036028">
    <property type="entry name" value="SH3-like_dom_sf"/>
</dbReference>
<dbReference type="PANTHER" id="PTHR23113">
    <property type="entry name" value="GUANINE NUCLEOTIDE EXCHANGE FACTOR"/>
    <property type="match status" value="1"/>
</dbReference>
<proteinExistence type="predicted"/>
<dbReference type="Pfam" id="PF00018">
    <property type="entry name" value="SH3_1"/>
    <property type="match status" value="1"/>
</dbReference>